<gene>
    <name evidence="7" type="ORF">SAMN04488068_2389</name>
</gene>
<comment type="subcellular location">
    <subcellularLocation>
        <location evidence="1">Membrane</location>
        <topology evidence="1">Multi-pass membrane protein</topology>
    </subcellularLocation>
</comment>
<dbReference type="PANTHER" id="PTHR22911:SF6">
    <property type="entry name" value="SOLUTE CARRIER FAMILY 35 MEMBER G1"/>
    <property type="match status" value="1"/>
</dbReference>
<feature type="transmembrane region" description="Helical" evidence="5">
    <location>
        <begin position="100"/>
        <end position="121"/>
    </location>
</feature>
<sequence length="294" mass="30842">MNHDSVSPGHTSLAALNAVAGAAAFALTGACIKAAAVSAGNEQIVFIRNAVSFAVLLPWALRVGRSGLRTNRVGGHLWRAALGVAAMYCFFYAIPRLPLAEAMLLNYASPLYLPFVAWLWIGEKPSATALAAALTGVAGVALIVRPGLATEATPAAIIGGLSGLLAASAMVSIRRIADTEPTVRIVFYFAACSTLLSLPALLWAWKPLPAQAWFPLIGAGLTATLGQLALTRAYGLAPAARVGPYTYTCVLFSAAIGWWFWDESIDALSMLGGAIVIGSCILASLRRYEPRLDE</sequence>
<evidence type="ECO:0000256" key="2">
    <source>
        <dbReference type="ARBA" id="ARBA00022692"/>
    </source>
</evidence>
<dbReference type="Pfam" id="PF00892">
    <property type="entry name" value="EamA"/>
    <property type="match status" value="2"/>
</dbReference>
<accession>A0A1M5PY24</accession>
<evidence type="ECO:0000256" key="3">
    <source>
        <dbReference type="ARBA" id="ARBA00022989"/>
    </source>
</evidence>
<name>A0A1M5PY24_9GAMM</name>
<evidence type="ECO:0000256" key="1">
    <source>
        <dbReference type="ARBA" id="ARBA00004141"/>
    </source>
</evidence>
<dbReference type="RefSeq" id="WP_084083380.1">
    <property type="nucleotide sequence ID" value="NZ_FQWZ01000005.1"/>
</dbReference>
<dbReference type="AlphaFoldDB" id="A0A1M5PY24"/>
<evidence type="ECO:0000256" key="5">
    <source>
        <dbReference type="SAM" id="Phobius"/>
    </source>
</evidence>
<feature type="transmembrane region" description="Helical" evidence="5">
    <location>
        <begin position="12"/>
        <end position="39"/>
    </location>
</feature>
<dbReference type="STRING" id="490188.SAMN04488068_2389"/>
<dbReference type="EMBL" id="FQWZ01000005">
    <property type="protein sequence ID" value="SHH06755.1"/>
    <property type="molecule type" value="Genomic_DNA"/>
</dbReference>
<feature type="transmembrane region" description="Helical" evidence="5">
    <location>
        <begin position="128"/>
        <end position="148"/>
    </location>
</feature>
<keyword evidence="3 5" id="KW-1133">Transmembrane helix</keyword>
<dbReference type="InterPro" id="IPR037185">
    <property type="entry name" value="EmrE-like"/>
</dbReference>
<feature type="transmembrane region" description="Helical" evidence="5">
    <location>
        <begin position="211"/>
        <end position="230"/>
    </location>
</feature>
<organism evidence="7 8">
    <name type="scientific">Hydrocarboniphaga daqingensis</name>
    <dbReference type="NCBI Taxonomy" id="490188"/>
    <lineage>
        <taxon>Bacteria</taxon>
        <taxon>Pseudomonadati</taxon>
        <taxon>Pseudomonadota</taxon>
        <taxon>Gammaproteobacteria</taxon>
        <taxon>Nevskiales</taxon>
        <taxon>Nevskiaceae</taxon>
        <taxon>Hydrocarboniphaga</taxon>
    </lineage>
</organism>
<feature type="domain" description="EamA" evidence="6">
    <location>
        <begin position="14"/>
        <end position="144"/>
    </location>
</feature>
<feature type="transmembrane region" description="Helical" evidence="5">
    <location>
        <begin position="154"/>
        <end position="173"/>
    </location>
</feature>
<feature type="transmembrane region" description="Helical" evidence="5">
    <location>
        <begin position="45"/>
        <end position="64"/>
    </location>
</feature>
<protein>
    <submittedName>
        <fullName evidence="7">Permease of the drug/metabolite transporter (DMT) superfamily</fullName>
    </submittedName>
</protein>
<keyword evidence="4 5" id="KW-0472">Membrane</keyword>
<evidence type="ECO:0000256" key="4">
    <source>
        <dbReference type="ARBA" id="ARBA00023136"/>
    </source>
</evidence>
<dbReference type="SUPFAM" id="SSF103481">
    <property type="entry name" value="Multidrug resistance efflux transporter EmrE"/>
    <property type="match status" value="2"/>
</dbReference>
<evidence type="ECO:0000259" key="6">
    <source>
        <dbReference type="Pfam" id="PF00892"/>
    </source>
</evidence>
<keyword evidence="8" id="KW-1185">Reference proteome</keyword>
<evidence type="ECO:0000313" key="7">
    <source>
        <dbReference type="EMBL" id="SHH06755.1"/>
    </source>
</evidence>
<feature type="domain" description="EamA" evidence="6">
    <location>
        <begin position="157"/>
        <end position="284"/>
    </location>
</feature>
<feature type="transmembrane region" description="Helical" evidence="5">
    <location>
        <begin position="242"/>
        <end position="261"/>
    </location>
</feature>
<proteinExistence type="predicted"/>
<evidence type="ECO:0000313" key="8">
    <source>
        <dbReference type="Proteomes" id="UP000199758"/>
    </source>
</evidence>
<dbReference type="PANTHER" id="PTHR22911">
    <property type="entry name" value="ACYL-MALONYL CONDENSING ENZYME-RELATED"/>
    <property type="match status" value="1"/>
</dbReference>
<feature type="transmembrane region" description="Helical" evidence="5">
    <location>
        <begin position="267"/>
        <end position="285"/>
    </location>
</feature>
<dbReference type="OrthoDB" id="5565182at2"/>
<keyword evidence="2 5" id="KW-0812">Transmembrane</keyword>
<dbReference type="GO" id="GO:0016020">
    <property type="term" value="C:membrane"/>
    <property type="evidence" value="ECO:0007669"/>
    <property type="project" value="UniProtKB-SubCell"/>
</dbReference>
<dbReference type="InterPro" id="IPR000620">
    <property type="entry name" value="EamA_dom"/>
</dbReference>
<feature type="transmembrane region" description="Helical" evidence="5">
    <location>
        <begin position="76"/>
        <end position="94"/>
    </location>
</feature>
<reference evidence="7 8" key="1">
    <citation type="submission" date="2016-11" db="EMBL/GenBank/DDBJ databases">
        <authorList>
            <person name="Jaros S."/>
            <person name="Januszkiewicz K."/>
            <person name="Wedrychowicz H."/>
        </authorList>
    </citation>
    <scope>NUCLEOTIDE SEQUENCE [LARGE SCALE GENOMIC DNA]</scope>
    <source>
        <strain evidence="7 8">CGMCC 1.7049</strain>
    </source>
</reference>
<feature type="transmembrane region" description="Helical" evidence="5">
    <location>
        <begin position="185"/>
        <end position="205"/>
    </location>
</feature>
<dbReference type="Proteomes" id="UP000199758">
    <property type="component" value="Unassembled WGS sequence"/>
</dbReference>